<dbReference type="InterPro" id="IPR026859">
    <property type="entry name" value="Myosin-bd"/>
</dbReference>
<comment type="subcellular location">
    <subcellularLocation>
        <location evidence="2">Cell junction</location>
        <location evidence="2">Adherens junction</location>
    </subcellularLocation>
    <subcellularLocation>
        <location evidence="3">Cell membrane</location>
        <topology evidence="3">Multi-pass membrane protein</topology>
    </subcellularLocation>
    <subcellularLocation>
        <location evidence="1">Nucleus</location>
    </subcellularLocation>
</comment>
<evidence type="ECO:0000256" key="5">
    <source>
        <dbReference type="ARBA" id="ARBA00018125"/>
    </source>
</evidence>
<evidence type="ECO:0000256" key="8">
    <source>
        <dbReference type="ARBA" id="ARBA00022949"/>
    </source>
</evidence>
<organism evidence="15 16">
    <name type="scientific">Capronia coronata CBS 617.96</name>
    <dbReference type="NCBI Taxonomy" id="1182541"/>
    <lineage>
        <taxon>Eukaryota</taxon>
        <taxon>Fungi</taxon>
        <taxon>Dikarya</taxon>
        <taxon>Ascomycota</taxon>
        <taxon>Pezizomycotina</taxon>
        <taxon>Eurotiomycetes</taxon>
        <taxon>Chaetothyriomycetidae</taxon>
        <taxon>Chaetothyriales</taxon>
        <taxon>Herpotrichiellaceae</taxon>
        <taxon>Capronia</taxon>
    </lineage>
</organism>
<reference evidence="15 16" key="1">
    <citation type="submission" date="2013-03" db="EMBL/GenBank/DDBJ databases">
        <title>The Genome Sequence of Capronia coronata CBS 617.96.</title>
        <authorList>
            <consortium name="The Broad Institute Genomics Platform"/>
            <person name="Cuomo C."/>
            <person name="de Hoog S."/>
            <person name="Gorbushina A."/>
            <person name="Walker B."/>
            <person name="Young S.K."/>
            <person name="Zeng Q."/>
            <person name="Gargeya S."/>
            <person name="Fitzgerald M."/>
            <person name="Haas B."/>
            <person name="Abouelleil A."/>
            <person name="Allen A.W."/>
            <person name="Alvarado L."/>
            <person name="Arachchi H.M."/>
            <person name="Berlin A.M."/>
            <person name="Chapman S.B."/>
            <person name="Gainer-Dewar J."/>
            <person name="Goldberg J."/>
            <person name="Griggs A."/>
            <person name="Gujja S."/>
            <person name="Hansen M."/>
            <person name="Howarth C."/>
            <person name="Imamovic A."/>
            <person name="Ireland A."/>
            <person name="Larimer J."/>
            <person name="McCowan C."/>
            <person name="Murphy C."/>
            <person name="Pearson M."/>
            <person name="Poon T.W."/>
            <person name="Priest M."/>
            <person name="Roberts A."/>
            <person name="Saif S."/>
            <person name="Shea T."/>
            <person name="Sisk P."/>
            <person name="Sykes S."/>
            <person name="Wortman J."/>
            <person name="Nusbaum C."/>
            <person name="Birren B."/>
        </authorList>
    </citation>
    <scope>NUCLEOTIDE SEQUENCE [LARGE SCALE GENOMIC DNA]</scope>
    <source>
        <strain evidence="15 16">CBS 617.96</strain>
    </source>
</reference>
<dbReference type="Proteomes" id="UP000019484">
    <property type="component" value="Unassembled WGS sequence"/>
</dbReference>
<evidence type="ECO:0000256" key="7">
    <source>
        <dbReference type="ARBA" id="ARBA00022692"/>
    </source>
</evidence>
<feature type="domain" description="Myosin-binding" evidence="14">
    <location>
        <begin position="117"/>
        <end position="408"/>
    </location>
</feature>
<keyword evidence="6" id="KW-1003">Cell membrane</keyword>
<accession>W9XW81</accession>
<sequence>MEALIYNESPIAEYLEADAVPFDFAVPPSPTPSTQTFAPRGLPKLRQRLQTIRETAASVTDVANERFLERFRYTIVASQLLYDDPKPRRYSQDEETSDTHPYSIKGAVITAGISFSIALVLHLLPRRYKIPQSLGWTDILAYTLLLLGGSALLAYFVRRQCLDFIRRSAGAALGKALSHWHSFDTAASEALRFVQEVEVVSRGYEICQPLPPISRLEDRVPASVCRELRASLRNALTAAISRSVEGHNAMQSFVRGSDLQGYHDIYDISMQDYIDSVTLANTTDSDACPLLRELRLLFRLHLMARKVFLCDLLALHSGSAWYNITQWRTILHLLQDVSVSISRACQDLRTAVVREEFGERPHVTTSEEADHCVEHGTEATTPQKQHVKAQMRRFEAVANSIRGLNAKVRLVREDIDQSSSNHDVVEFSSNISRHYESLGAEIRHLLMEWEKGRNTMFLSMGGDQDNKRFSGMSNDTRLPASPSPSSLGGMTVVDGSPAEAFRLLSGEERRASDIAVLDEEIFEAVATPRKRESWAHMSREEKLSKMREDRKKRATLLEHAEDTTNMLRELQMVIKHRPHAARSDMRVTSI</sequence>
<keyword evidence="16" id="KW-1185">Reference proteome</keyword>
<keyword evidence="10" id="KW-0175">Coiled coil</keyword>
<dbReference type="Pfam" id="PF12632">
    <property type="entry name" value="Vezatin"/>
    <property type="match status" value="1"/>
</dbReference>
<proteinExistence type="inferred from homology"/>
<dbReference type="GeneID" id="19162530"/>
<evidence type="ECO:0000256" key="11">
    <source>
        <dbReference type="ARBA" id="ARBA00023136"/>
    </source>
</evidence>
<dbReference type="EMBL" id="AMWN01000007">
    <property type="protein sequence ID" value="EXJ81610.1"/>
    <property type="molecule type" value="Genomic_DNA"/>
</dbReference>
<evidence type="ECO:0000313" key="15">
    <source>
        <dbReference type="EMBL" id="EXJ81610.1"/>
    </source>
</evidence>
<comment type="caution">
    <text evidence="15">The sequence shown here is derived from an EMBL/GenBank/DDBJ whole genome shotgun (WGS) entry which is preliminary data.</text>
</comment>
<evidence type="ECO:0000256" key="13">
    <source>
        <dbReference type="SAM" id="Phobius"/>
    </source>
</evidence>
<dbReference type="GO" id="GO:0005886">
    <property type="term" value="C:plasma membrane"/>
    <property type="evidence" value="ECO:0007669"/>
    <property type="project" value="UniProtKB-SubCell"/>
</dbReference>
<name>W9XW81_9EURO</name>
<evidence type="ECO:0000256" key="6">
    <source>
        <dbReference type="ARBA" id="ARBA00022475"/>
    </source>
</evidence>
<dbReference type="GO" id="GO:0098609">
    <property type="term" value="P:cell-cell adhesion"/>
    <property type="evidence" value="ECO:0007669"/>
    <property type="project" value="InterPro"/>
</dbReference>
<dbReference type="STRING" id="1182541.W9XW81"/>
<evidence type="ECO:0000313" key="16">
    <source>
        <dbReference type="Proteomes" id="UP000019484"/>
    </source>
</evidence>
<dbReference type="RefSeq" id="XP_007726731.1">
    <property type="nucleotide sequence ID" value="XM_007728541.1"/>
</dbReference>
<dbReference type="GO" id="GO:0005634">
    <property type="term" value="C:nucleus"/>
    <property type="evidence" value="ECO:0007669"/>
    <property type="project" value="UniProtKB-SubCell"/>
</dbReference>
<dbReference type="InterPro" id="IPR026858">
    <property type="entry name" value="Vezatin"/>
</dbReference>
<dbReference type="PANTHER" id="PTHR15989:SF5">
    <property type="entry name" value="VEZATIN"/>
    <property type="match status" value="1"/>
</dbReference>
<evidence type="ECO:0000256" key="9">
    <source>
        <dbReference type="ARBA" id="ARBA00022989"/>
    </source>
</evidence>
<keyword evidence="11 13" id="KW-0472">Membrane</keyword>
<protein>
    <recommendedName>
        <fullName evidence="5">Vezatin</fullName>
    </recommendedName>
</protein>
<keyword evidence="9 13" id="KW-1133">Transmembrane helix</keyword>
<keyword evidence="8" id="KW-0965">Cell junction</keyword>
<evidence type="ECO:0000256" key="1">
    <source>
        <dbReference type="ARBA" id="ARBA00004123"/>
    </source>
</evidence>
<evidence type="ECO:0000256" key="4">
    <source>
        <dbReference type="ARBA" id="ARBA00007245"/>
    </source>
</evidence>
<dbReference type="HOGENOM" id="CLU_005766_2_0_1"/>
<keyword evidence="7 13" id="KW-0812">Transmembrane</keyword>
<dbReference type="PANTHER" id="PTHR15989">
    <property type="entry name" value="VEZATIN"/>
    <property type="match status" value="1"/>
</dbReference>
<dbReference type="eggNOG" id="ENOG502QSNT">
    <property type="taxonomic scope" value="Eukaryota"/>
</dbReference>
<feature type="transmembrane region" description="Helical" evidence="13">
    <location>
        <begin position="136"/>
        <end position="157"/>
    </location>
</feature>
<dbReference type="OrthoDB" id="21151at2759"/>
<dbReference type="GO" id="GO:0017022">
    <property type="term" value="F:myosin binding"/>
    <property type="evidence" value="ECO:0007669"/>
    <property type="project" value="InterPro"/>
</dbReference>
<evidence type="ECO:0000259" key="14">
    <source>
        <dbReference type="Pfam" id="PF12632"/>
    </source>
</evidence>
<evidence type="ECO:0000256" key="3">
    <source>
        <dbReference type="ARBA" id="ARBA00004651"/>
    </source>
</evidence>
<evidence type="ECO:0000256" key="12">
    <source>
        <dbReference type="ARBA" id="ARBA00023242"/>
    </source>
</evidence>
<dbReference type="AlphaFoldDB" id="W9XW81"/>
<evidence type="ECO:0000256" key="10">
    <source>
        <dbReference type="ARBA" id="ARBA00023054"/>
    </source>
</evidence>
<comment type="similarity">
    <text evidence="4">Belongs to the vezatin family.</text>
</comment>
<evidence type="ECO:0000256" key="2">
    <source>
        <dbReference type="ARBA" id="ARBA00004536"/>
    </source>
</evidence>
<keyword evidence="12" id="KW-0539">Nucleus</keyword>
<gene>
    <name evidence="15" type="ORF">A1O1_07675</name>
</gene>
<feature type="transmembrane region" description="Helical" evidence="13">
    <location>
        <begin position="102"/>
        <end position="124"/>
    </location>
</feature>